<proteinExistence type="predicted"/>
<evidence type="ECO:0000313" key="2">
    <source>
        <dbReference type="EMBL" id="CAC5433601.1"/>
    </source>
</evidence>
<organism evidence="2 3">
    <name type="scientific">Leishmania donovani</name>
    <dbReference type="NCBI Taxonomy" id="5661"/>
    <lineage>
        <taxon>Eukaryota</taxon>
        <taxon>Discoba</taxon>
        <taxon>Euglenozoa</taxon>
        <taxon>Kinetoplastea</taxon>
        <taxon>Metakinetoplastina</taxon>
        <taxon>Trypanosomatida</taxon>
        <taxon>Trypanosomatidae</taxon>
        <taxon>Leishmaniinae</taxon>
        <taxon>Leishmania</taxon>
    </lineage>
</organism>
<name>A0A6J8FPT2_LEIDO</name>
<accession>A0A6J8FPT2</accession>
<sequence>MKSSAFVLDKSLQAKCVDRLNGKVRREAVFAQARADDADGDPARSRQAQDSSPRLHHCSDAAPTAQPTVHPESSTSASGSGLAIHVAHATVIMPSGWSAARPQKRQFPGPFSMVSLEVQALQERRQPPPSILPLRPVPATYARQVRREYRWPASKH</sequence>
<dbReference type="EMBL" id="LR812654">
    <property type="protein sequence ID" value="CAC5433601.1"/>
    <property type="molecule type" value="Genomic_DNA"/>
</dbReference>
<dbReference type="Proteomes" id="UP000601710">
    <property type="component" value="Chromosome 34"/>
</dbReference>
<gene>
    <name evidence="2" type="ORF">LDHU3_34.0670</name>
</gene>
<protein>
    <submittedName>
        <fullName evidence="2">Hypothetical_protein</fullName>
    </submittedName>
</protein>
<feature type="region of interest" description="Disordered" evidence="1">
    <location>
        <begin position="33"/>
        <end position="81"/>
    </location>
</feature>
<dbReference type="VEuPathDB" id="TriTrypDB:LDHU3_34.0670"/>
<dbReference type="AlphaFoldDB" id="A0A6J8FPT2"/>
<evidence type="ECO:0000256" key="1">
    <source>
        <dbReference type="SAM" id="MobiDB-lite"/>
    </source>
</evidence>
<evidence type="ECO:0000313" key="3">
    <source>
        <dbReference type="Proteomes" id="UP000601710"/>
    </source>
</evidence>
<feature type="compositionally biased region" description="Polar residues" evidence="1">
    <location>
        <begin position="65"/>
        <end position="79"/>
    </location>
</feature>
<reference evidence="2" key="1">
    <citation type="submission" date="2020-06" db="EMBL/GenBank/DDBJ databases">
        <authorList>
            <person name="Camacho E."/>
            <person name="Gonzalez-de la Fuente S."/>
            <person name="Rastrojo A."/>
            <person name="Peiro-Pastor R."/>
            <person name="Solana JC."/>
            <person name="Tabera L."/>
            <person name="Gamarro F."/>
            <person name="Carrasco-Ramiro F."/>
            <person name="Requena JM."/>
            <person name="Aguado B."/>
        </authorList>
    </citation>
    <scope>NUCLEOTIDE SEQUENCE</scope>
</reference>
<feature type="compositionally biased region" description="Basic and acidic residues" evidence="1">
    <location>
        <begin position="33"/>
        <end position="44"/>
    </location>
</feature>